<keyword evidence="2" id="KW-1185">Reference proteome</keyword>
<dbReference type="EMBL" id="LGTE01000005">
    <property type="protein sequence ID" value="KNZ70233.1"/>
    <property type="molecule type" value="Genomic_DNA"/>
</dbReference>
<dbReference type="AlphaFoldDB" id="A0A0L6W4B7"/>
<protein>
    <submittedName>
        <fullName evidence="1">Uncharacterized protein</fullName>
    </submittedName>
</protein>
<dbReference type="Proteomes" id="UP000037175">
    <property type="component" value="Unassembled WGS sequence"/>
</dbReference>
<evidence type="ECO:0000313" key="2">
    <source>
        <dbReference type="Proteomes" id="UP000037175"/>
    </source>
</evidence>
<dbReference type="RefSeq" id="WP_013120784.1">
    <property type="nucleotide sequence ID" value="NZ_LGTE01000005.1"/>
</dbReference>
<evidence type="ECO:0000313" key="1">
    <source>
        <dbReference type="EMBL" id="KNZ70233.1"/>
    </source>
</evidence>
<organism evidence="1 2">
    <name type="scientific">Thermincola ferriacetica</name>
    <dbReference type="NCBI Taxonomy" id="281456"/>
    <lineage>
        <taxon>Bacteria</taxon>
        <taxon>Bacillati</taxon>
        <taxon>Bacillota</taxon>
        <taxon>Clostridia</taxon>
        <taxon>Eubacteriales</taxon>
        <taxon>Thermincolaceae</taxon>
        <taxon>Thermincola</taxon>
    </lineage>
</organism>
<reference evidence="2" key="1">
    <citation type="submission" date="2015-07" db="EMBL/GenBank/DDBJ databases">
        <title>Complete Genome of Thermincola ferriacetica strain Z-0001T.</title>
        <authorList>
            <person name="Lusk B."/>
            <person name="Badalamenti J.P."/>
            <person name="Parameswaran P."/>
            <person name="Bond D.R."/>
            <person name="Torres C.I."/>
        </authorList>
    </citation>
    <scope>NUCLEOTIDE SEQUENCE [LARGE SCALE GENOMIC DNA]</scope>
    <source>
        <strain evidence="2">Z-0001</strain>
    </source>
</reference>
<gene>
    <name evidence="1" type="ORF">Tfer_1111</name>
</gene>
<accession>A0A0L6W4B7</accession>
<name>A0A0L6W4B7_9FIRM</name>
<sequence length="123" mass="14474">MSLTMLEGSTQLDRAKLAKDLTFEEWMRLTDDEKRYVYKSVWNPRRPEIGAATREEILKKFRESLPVPDEDIIMLRYDYFGACVGAIHIVLKNPTHKIPSHFAWLPVNKGVLKGDRIKWRWSL</sequence>
<comment type="caution">
    <text evidence="1">The sequence shown here is derived from an EMBL/GenBank/DDBJ whole genome shotgun (WGS) entry which is preliminary data.</text>
</comment>
<proteinExistence type="predicted"/>